<dbReference type="InterPro" id="IPR001242">
    <property type="entry name" value="Condensation_dom"/>
</dbReference>
<dbReference type="SUPFAM" id="SSF47336">
    <property type="entry name" value="ACP-like"/>
    <property type="match status" value="1"/>
</dbReference>
<dbReference type="Gene3D" id="3.30.559.10">
    <property type="entry name" value="Chloramphenicol acetyltransferase-like domain"/>
    <property type="match status" value="1"/>
</dbReference>
<dbReference type="InterPro" id="IPR045851">
    <property type="entry name" value="AMP-bd_C_sf"/>
</dbReference>
<feature type="domain" description="Carrier" evidence="2">
    <location>
        <begin position="905"/>
        <end position="980"/>
    </location>
</feature>
<organism evidence="3 4">
    <name type="scientific">Paractinoplanes pyxinae</name>
    <dbReference type="NCBI Taxonomy" id="2997416"/>
    <lineage>
        <taxon>Bacteria</taxon>
        <taxon>Bacillati</taxon>
        <taxon>Actinomycetota</taxon>
        <taxon>Actinomycetes</taxon>
        <taxon>Micromonosporales</taxon>
        <taxon>Micromonosporaceae</taxon>
        <taxon>Paractinoplanes</taxon>
    </lineage>
</organism>
<sequence length="1004" mass="107272">MSWTFPASYAQERVWSANQLDAGSPVYNVSSPWTFPPGLSEEQVAGIFAEVVARHEVLRTHLTLVDGALMQVVHPAERPVLPVDDLRGRPADEQAARAGELARTPIPLDQPPLWRARLLRLDDSWRLLLVLHHAVFDAHSVEVFRAEMGELSRATLAGEPAVLPELPIQYADHAAWQREQLAGPALEQQLAFWRGHLDGAPPVLDLPLDRPRPPELGFAGDEVHFDLPLQVLDNATALGRTASTTVFPVLLAAFSALLSRLSGTPDVVVGVSTAGRDLPELTPLIGMLVNPIAVRCDLGGDPSFAELVTRVRDASMDAMDHGGTPFQLVVEAIAAQRDPAVQPIFQAALNFIPGTGFDPVPLGTTKDDLAFDLTAGTSRVLYRTALFDRSTAEAIVDRFVRLLSAAVADPELRVSELPVLSEPEYDRVVREWNDTAHPLAARTLPELFEEQVTRSPGATALTFAGGSLTYADLDARANQLARSLIARGAAPEKIVALVLPRSPELVVAVLAVLKSGAAYLPVDPDHPAERIAYLLADAKPMVVLRTVDEADGDPGPVAVPVRPGNPAYVLYTSGSTGRPKGVVVEHRSVAAYLAWARHAYPGLTGTALLHSPLTFDLSVTGLLGPLTAGGTVHLAAIDEPPPTRPAFVKATPSHLSLLDDRVSPTTDLVLGGEALAAEPLAAWRAAHPEAAVTNEYGPTETTVGCVAARIEPGAPLPPGPVSIGRPIGNVQAYVLDQALRPVPVGVPGELYIAGEQVARGYLGRPALTAERFVPCPFGAPGTRMYATGDRVRWRTDGTLDYLGRLDDQVKVRGHRIEPGEIESALLALDGVTQAVVIVRTDEQGEPQLVAYTVGAAERKDLERTLPAPLVPEVFVRLDELPLTANGKVDRERLPAPEVTEAAYVAPRTDAEALVAEIFAEILQVEKVGAGDDFFALGGNSLRGMRAMGRIRSELDLDLPMRSLFSFPVVADLAARIEELITAEVDGLSDAEVAASLNSEEGTGA</sequence>
<dbReference type="InterPro" id="IPR029058">
    <property type="entry name" value="AB_hydrolase_fold"/>
</dbReference>
<dbReference type="PROSITE" id="PS50075">
    <property type="entry name" value="CARRIER"/>
    <property type="match status" value="1"/>
</dbReference>
<dbReference type="InterPro" id="IPR010071">
    <property type="entry name" value="AA_adenyl_dom"/>
</dbReference>
<dbReference type="InterPro" id="IPR000873">
    <property type="entry name" value="AMP-dep_synth/lig_dom"/>
</dbReference>
<gene>
    <name evidence="3" type="ORF">OWR29_06585</name>
</gene>
<dbReference type="CDD" id="cd19531">
    <property type="entry name" value="LCL_NRPS-like"/>
    <property type="match status" value="1"/>
</dbReference>
<dbReference type="InterPro" id="IPR042099">
    <property type="entry name" value="ANL_N_sf"/>
</dbReference>
<comment type="caution">
    <text evidence="3">The sequence shown here is derived from an EMBL/GenBank/DDBJ whole genome shotgun (WGS) entry which is preliminary data.</text>
</comment>
<dbReference type="Gene3D" id="3.40.50.12780">
    <property type="entry name" value="N-terminal domain of ligase-like"/>
    <property type="match status" value="1"/>
</dbReference>
<dbReference type="InterPro" id="IPR036736">
    <property type="entry name" value="ACP-like_sf"/>
</dbReference>
<dbReference type="Pfam" id="PF00501">
    <property type="entry name" value="AMP-binding"/>
    <property type="match status" value="2"/>
</dbReference>
<dbReference type="PROSITE" id="PS00455">
    <property type="entry name" value="AMP_BINDING"/>
    <property type="match status" value="1"/>
</dbReference>
<dbReference type="Gene3D" id="3.30.300.30">
    <property type="match status" value="1"/>
</dbReference>
<dbReference type="SUPFAM" id="SSF56801">
    <property type="entry name" value="Acetyl-CoA synthetase-like"/>
    <property type="match status" value="1"/>
</dbReference>
<protein>
    <submittedName>
        <fullName evidence="3">Amino acid adenylation domain-containing protein</fullName>
    </submittedName>
</protein>
<evidence type="ECO:0000313" key="4">
    <source>
        <dbReference type="Proteomes" id="UP001151002"/>
    </source>
</evidence>
<dbReference type="Proteomes" id="UP001151002">
    <property type="component" value="Unassembled WGS sequence"/>
</dbReference>
<dbReference type="InterPro" id="IPR020845">
    <property type="entry name" value="AMP-binding_CS"/>
</dbReference>
<name>A0ABT4ATT1_9ACTN</name>
<dbReference type="RefSeq" id="WP_267561608.1">
    <property type="nucleotide sequence ID" value="NZ_JAPNTZ010000002.1"/>
</dbReference>
<dbReference type="Pfam" id="PF00668">
    <property type="entry name" value="Condensation"/>
    <property type="match status" value="1"/>
</dbReference>
<dbReference type="Gene3D" id="3.40.50.1820">
    <property type="entry name" value="alpha/beta hydrolase"/>
    <property type="match status" value="1"/>
</dbReference>
<dbReference type="Gene3D" id="3.30.559.30">
    <property type="entry name" value="Nonribosomal peptide synthetase, condensation domain"/>
    <property type="match status" value="1"/>
</dbReference>
<dbReference type="Pfam" id="PF13193">
    <property type="entry name" value="AMP-binding_C"/>
    <property type="match status" value="1"/>
</dbReference>
<dbReference type="EMBL" id="JAPNTZ010000002">
    <property type="protein sequence ID" value="MCY1137660.1"/>
    <property type="molecule type" value="Genomic_DNA"/>
</dbReference>
<comment type="cofactor">
    <cofactor evidence="1">
        <name>pantetheine 4'-phosphate</name>
        <dbReference type="ChEBI" id="CHEBI:47942"/>
    </cofactor>
</comment>
<dbReference type="PANTHER" id="PTHR45527">
    <property type="entry name" value="NONRIBOSOMAL PEPTIDE SYNTHETASE"/>
    <property type="match status" value="1"/>
</dbReference>
<keyword evidence="4" id="KW-1185">Reference proteome</keyword>
<evidence type="ECO:0000313" key="3">
    <source>
        <dbReference type="EMBL" id="MCY1137660.1"/>
    </source>
</evidence>
<dbReference type="InterPro" id="IPR023213">
    <property type="entry name" value="CAT-like_dom_sf"/>
</dbReference>
<evidence type="ECO:0000259" key="2">
    <source>
        <dbReference type="PROSITE" id="PS50075"/>
    </source>
</evidence>
<dbReference type="PANTHER" id="PTHR45527:SF1">
    <property type="entry name" value="FATTY ACID SYNTHASE"/>
    <property type="match status" value="1"/>
</dbReference>
<dbReference type="NCBIfam" id="TIGR01733">
    <property type="entry name" value="AA-adenyl-dom"/>
    <property type="match status" value="1"/>
</dbReference>
<dbReference type="InterPro" id="IPR025110">
    <property type="entry name" value="AMP-bd_C"/>
</dbReference>
<dbReference type="InterPro" id="IPR009081">
    <property type="entry name" value="PP-bd_ACP"/>
</dbReference>
<dbReference type="CDD" id="cd05930">
    <property type="entry name" value="A_NRPS"/>
    <property type="match status" value="1"/>
</dbReference>
<accession>A0ABT4ATT1</accession>
<dbReference type="SUPFAM" id="SSF52777">
    <property type="entry name" value="CoA-dependent acyltransferases"/>
    <property type="match status" value="2"/>
</dbReference>
<proteinExistence type="predicted"/>
<dbReference type="Pfam" id="PF00550">
    <property type="entry name" value="PP-binding"/>
    <property type="match status" value="1"/>
</dbReference>
<evidence type="ECO:0000256" key="1">
    <source>
        <dbReference type="ARBA" id="ARBA00001957"/>
    </source>
</evidence>
<reference evidence="3" key="1">
    <citation type="submission" date="2022-11" db="EMBL/GenBank/DDBJ databases">
        <authorList>
            <person name="Somphong A."/>
            <person name="Phongsopitanun W."/>
        </authorList>
    </citation>
    <scope>NUCLEOTIDE SEQUENCE</scope>
    <source>
        <strain evidence="3">Pm04-4</strain>
    </source>
</reference>